<dbReference type="KEGG" id="nta:107804345"/>
<sequence length="236" mass="27094">MSHTATPLQTRDQVPRHMATTARVSVNYSIMPHCSWVPSPVPHSILDKLDAEIEKEEFGVDISDQYSVNHYVFSAPQSDDYLDDEIEEEEKEEFGVDIYDNLVKEIEEEEVGVDISEYHSVTHYAFPVPQSDDSLDDEIEEEEVGVDIYDNLVKEIEKEEFGVDISEYLETRTYYGPMCDDEEKDACFICAYEYEDEDMIGTLHCGHDFHADCAKKWLLTRNNACPVCSDPVLPIQ</sequence>
<dbReference type="PROSITE" id="PS50089">
    <property type="entry name" value="ZF_RING_2"/>
    <property type="match status" value="1"/>
</dbReference>
<dbReference type="PANTHER" id="PTHR22937:SF156">
    <property type="entry name" value="RING-TYPE E3 UBIQUITIN TRANSFERASE"/>
    <property type="match status" value="1"/>
</dbReference>
<protein>
    <recommendedName>
        <fullName evidence="2">RING-type E3 ubiquitin transferase</fullName>
        <ecNumber evidence="2">2.3.2.27</ecNumber>
    </recommendedName>
</protein>
<keyword evidence="5 8" id="KW-0863">Zinc-finger</keyword>
<dbReference type="OrthoDB" id="1303017at2759"/>
<dbReference type="AlphaFoldDB" id="A0A1S4B4E4"/>
<evidence type="ECO:0000256" key="2">
    <source>
        <dbReference type="ARBA" id="ARBA00012483"/>
    </source>
</evidence>
<comment type="catalytic activity">
    <reaction evidence="1">
        <text>S-ubiquitinyl-[E2 ubiquitin-conjugating enzyme]-L-cysteine + [acceptor protein]-L-lysine = [E2 ubiquitin-conjugating enzyme]-L-cysteine + N(6)-ubiquitinyl-[acceptor protein]-L-lysine.</text>
        <dbReference type="EC" id="2.3.2.27"/>
    </reaction>
</comment>
<evidence type="ECO:0000259" key="9">
    <source>
        <dbReference type="PROSITE" id="PS50089"/>
    </source>
</evidence>
<dbReference type="GO" id="GO:0005634">
    <property type="term" value="C:nucleus"/>
    <property type="evidence" value="ECO:0000318"/>
    <property type="project" value="GO_Central"/>
</dbReference>
<dbReference type="PaxDb" id="4097-A0A1S4B4E4"/>
<reference evidence="10" key="1">
    <citation type="submission" date="2025-08" db="UniProtKB">
        <authorList>
            <consortium name="RefSeq"/>
        </authorList>
    </citation>
    <scope>IDENTIFICATION</scope>
</reference>
<dbReference type="Pfam" id="PF13639">
    <property type="entry name" value="zf-RING_2"/>
    <property type="match status" value="1"/>
</dbReference>
<dbReference type="GO" id="GO:0061630">
    <property type="term" value="F:ubiquitin protein ligase activity"/>
    <property type="evidence" value="ECO:0000318"/>
    <property type="project" value="GO_Central"/>
</dbReference>
<dbReference type="GO" id="GO:0008270">
    <property type="term" value="F:zinc ion binding"/>
    <property type="evidence" value="ECO:0007669"/>
    <property type="project" value="UniProtKB-KW"/>
</dbReference>
<organism evidence="10">
    <name type="scientific">Nicotiana tabacum</name>
    <name type="common">Common tobacco</name>
    <dbReference type="NCBI Taxonomy" id="4097"/>
    <lineage>
        <taxon>Eukaryota</taxon>
        <taxon>Viridiplantae</taxon>
        <taxon>Streptophyta</taxon>
        <taxon>Embryophyta</taxon>
        <taxon>Tracheophyta</taxon>
        <taxon>Spermatophyta</taxon>
        <taxon>Magnoliopsida</taxon>
        <taxon>eudicotyledons</taxon>
        <taxon>Gunneridae</taxon>
        <taxon>Pentapetalae</taxon>
        <taxon>asterids</taxon>
        <taxon>lamiids</taxon>
        <taxon>Solanales</taxon>
        <taxon>Solanaceae</taxon>
        <taxon>Nicotianoideae</taxon>
        <taxon>Nicotianeae</taxon>
        <taxon>Nicotiana</taxon>
    </lineage>
</organism>
<dbReference type="EC" id="2.3.2.27" evidence="2"/>
<evidence type="ECO:0000256" key="6">
    <source>
        <dbReference type="ARBA" id="ARBA00022786"/>
    </source>
</evidence>
<dbReference type="SMART" id="SM00184">
    <property type="entry name" value="RING"/>
    <property type="match status" value="1"/>
</dbReference>
<keyword evidence="4" id="KW-0479">Metal-binding</keyword>
<keyword evidence="7" id="KW-0862">Zinc</keyword>
<evidence type="ECO:0000313" key="10">
    <source>
        <dbReference type="RefSeq" id="XP_016483716.1"/>
    </source>
</evidence>
<dbReference type="RefSeq" id="XP_016483716.1">
    <property type="nucleotide sequence ID" value="XM_016628230.1"/>
</dbReference>
<keyword evidence="3" id="KW-0808">Transferase</keyword>
<name>A0A1S4B4E4_TOBAC</name>
<dbReference type="SUPFAM" id="SSF57850">
    <property type="entry name" value="RING/U-box"/>
    <property type="match status" value="1"/>
</dbReference>
<evidence type="ECO:0000256" key="1">
    <source>
        <dbReference type="ARBA" id="ARBA00000900"/>
    </source>
</evidence>
<dbReference type="Gene3D" id="3.30.40.10">
    <property type="entry name" value="Zinc/RING finger domain, C3HC4 (zinc finger)"/>
    <property type="match status" value="1"/>
</dbReference>
<evidence type="ECO:0000256" key="4">
    <source>
        <dbReference type="ARBA" id="ARBA00022723"/>
    </source>
</evidence>
<dbReference type="OMA" id="GVDIYDN"/>
<proteinExistence type="predicted"/>
<dbReference type="InterPro" id="IPR045191">
    <property type="entry name" value="MBR1/2-like"/>
</dbReference>
<feature type="domain" description="RING-type" evidence="9">
    <location>
        <begin position="187"/>
        <end position="229"/>
    </location>
</feature>
<dbReference type="InterPro" id="IPR001841">
    <property type="entry name" value="Znf_RING"/>
</dbReference>
<gene>
    <name evidence="10" type="primary">LOC107804345</name>
</gene>
<accession>A0A1S4B4E4</accession>
<keyword evidence="6" id="KW-0833">Ubl conjugation pathway</keyword>
<evidence type="ECO:0000256" key="5">
    <source>
        <dbReference type="ARBA" id="ARBA00022771"/>
    </source>
</evidence>
<dbReference type="SMR" id="A0A1S4B4E4"/>
<evidence type="ECO:0000256" key="7">
    <source>
        <dbReference type="ARBA" id="ARBA00022833"/>
    </source>
</evidence>
<evidence type="ECO:0000256" key="8">
    <source>
        <dbReference type="PROSITE-ProRule" id="PRU00175"/>
    </source>
</evidence>
<evidence type="ECO:0000256" key="3">
    <source>
        <dbReference type="ARBA" id="ARBA00022679"/>
    </source>
</evidence>
<dbReference type="PANTHER" id="PTHR22937">
    <property type="entry name" value="E3 UBIQUITIN-PROTEIN LIGASE RNF165"/>
    <property type="match status" value="1"/>
</dbReference>
<dbReference type="InterPro" id="IPR013083">
    <property type="entry name" value="Znf_RING/FYVE/PHD"/>
</dbReference>